<keyword evidence="2" id="KW-1185">Reference proteome</keyword>
<evidence type="ECO:0000313" key="2">
    <source>
        <dbReference type="Proteomes" id="UP000324222"/>
    </source>
</evidence>
<dbReference type="Proteomes" id="UP000324222">
    <property type="component" value="Unassembled WGS sequence"/>
</dbReference>
<reference evidence="1 2" key="1">
    <citation type="submission" date="2019-05" db="EMBL/GenBank/DDBJ databases">
        <title>Another draft genome of Portunus trituberculatus and its Hox gene families provides insights of decapod evolution.</title>
        <authorList>
            <person name="Jeong J.-H."/>
            <person name="Song I."/>
            <person name="Kim S."/>
            <person name="Choi T."/>
            <person name="Kim D."/>
            <person name="Ryu S."/>
            <person name="Kim W."/>
        </authorList>
    </citation>
    <scope>NUCLEOTIDE SEQUENCE [LARGE SCALE GENOMIC DNA]</scope>
    <source>
        <tissue evidence="1">Muscle</tissue>
    </source>
</reference>
<accession>A0A5B7GB71</accession>
<dbReference type="AlphaFoldDB" id="A0A5B7GB71"/>
<sequence>MYVTGMHVLPQPMIHQHDPNLREPHGRISLCQYVFIPFCLPSTTPLPRRASPPCPRFSSAPFSLPPFHQRHLYKCSSSHLASRDRHH</sequence>
<dbReference type="EMBL" id="VSRR010012318">
    <property type="protein sequence ID" value="MPC54388.1"/>
    <property type="molecule type" value="Genomic_DNA"/>
</dbReference>
<organism evidence="1 2">
    <name type="scientific">Portunus trituberculatus</name>
    <name type="common">Swimming crab</name>
    <name type="synonym">Neptunus trituberculatus</name>
    <dbReference type="NCBI Taxonomy" id="210409"/>
    <lineage>
        <taxon>Eukaryota</taxon>
        <taxon>Metazoa</taxon>
        <taxon>Ecdysozoa</taxon>
        <taxon>Arthropoda</taxon>
        <taxon>Crustacea</taxon>
        <taxon>Multicrustacea</taxon>
        <taxon>Malacostraca</taxon>
        <taxon>Eumalacostraca</taxon>
        <taxon>Eucarida</taxon>
        <taxon>Decapoda</taxon>
        <taxon>Pleocyemata</taxon>
        <taxon>Brachyura</taxon>
        <taxon>Eubrachyura</taxon>
        <taxon>Portunoidea</taxon>
        <taxon>Portunidae</taxon>
        <taxon>Portuninae</taxon>
        <taxon>Portunus</taxon>
    </lineage>
</organism>
<comment type="caution">
    <text evidence="1">The sequence shown here is derived from an EMBL/GenBank/DDBJ whole genome shotgun (WGS) entry which is preliminary data.</text>
</comment>
<name>A0A5B7GB71_PORTR</name>
<gene>
    <name evidence="1" type="ORF">E2C01_048299</name>
</gene>
<evidence type="ECO:0000313" key="1">
    <source>
        <dbReference type="EMBL" id="MPC54388.1"/>
    </source>
</evidence>
<protein>
    <submittedName>
        <fullName evidence="1">Uncharacterized protein</fullName>
    </submittedName>
</protein>
<proteinExistence type="predicted"/>